<evidence type="ECO:0000256" key="1">
    <source>
        <dbReference type="ARBA" id="ARBA00000885"/>
    </source>
</evidence>
<evidence type="ECO:0000256" key="8">
    <source>
        <dbReference type="ARBA" id="ARBA00064185"/>
    </source>
</evidence>
<keyword evidence="10" id="KW-1185">Reference proteome</keyword>
<proteinExistence type="predicted"/>
<dbReference type="PANTHER" id="PTHR31531:SF2">
    <property type="entry name" value="E3 UBIQUITIN-PROTEIN LIGASE E3D"/>
    <property type="match status" value="1"/>
</dbReference>
<dbReference type="GO" id="GO:0006513">
    <property type="term" value="P:protein monoubiquitination"/>
    <property type="evidence" value="ECO:0007669"/>
    <property type="project" value="TreeGrafter"/>
</dbReference>
<reference evidence="9 10" key="1">
    <citation type="submission" date="2024-03" db="EMBL/GenBank/DDBJ databases">
        <title>The genome assembly and annotation of the cricket Gryllus longicercus Weissman &amp; Gray.</title>
        <authorList>
            <person name="Szrajer S."/>
            <person name="Gray D."/>
            <person name="Ylla G."/>
        </authorList>
    </citation>
    <scope>NUCLEOTIDE SEQUENCE [LARGE SCALE GENOMIC DNA]</scope>
    <source>
        <strain evidence="9">DAG 2021-001</strain>
        <tissue evidence="9">Whole body minus gut</tissue>
    </source>
</reference>
<comment type="function">
    <text evidence="7">E3 ubiquitin-protein ligase which accepts ubiquitin from specific E2 ubiquitin-conjugating enzymes, and transfers it to substrates, generally promoting their degradation by the proteasome. Independently of its E3 ubiquitin-protein ligase activity, acts as an inhibitor of CPSF3 endonuclease activity by blocking CPSF3 active site.</text>
</comment>
<evidence type="ECO:0000256" key="2">
    <source>
        <dbReference type="ARBA" id="ARBA00012485"/>
    </source>
</evidence>
<dbReference type="GO" id="GO:0031624">
    <property type="term" value="F:ubiquitin conjugating enzyme binding"/>
    <property type="evidence" value="ECO:0007669"/>
    <property type="project" value="TreeGrafter"/>
</dbReference>
<evidence type="ECO:0000256" key="5">
    <source>
        <dbReference type="ARBA" id="ARBA00032234"/>
    </source>
</evidence>
<evidence type="ECO:0000256" key="6">
    <source>
        <dbReference type="ARBA" id="ARBA00032298"/>
    </source>
</evidence>
<dbReference type="GO" id="GO:0005829">
    <property type="term" value="C:cytosol"/>
    <property type="evidence" value="ECO:0007669"/>
    <property type="project" value="TreeGrafter"/>
</dbReference>
<evidence type="ECO:0000313" key="10">
    <source>
        <dbReference type="Proteomes" id="UP001378592"/>
    </source>
</evidence>
<comment type="caution">
    <text evidence="9">The sequence shown here is derived from an EMBL/GenBank/DDBJ whole genome shotgun (WGS) entry which is preliminary data.</text>
</comment>
<evidence type="ECO:0000256" key="3">
    <source>
        <dbReference type="ARBA" id="ARBA00013646"/>
    </source>
</evidence>
<evidence type="ECO:0000256" key="7">
    <source>
        <dbReference type="ARBA" id="ARBA00053831"/>
    </source>
</evidence>
<dbReference type="GO" id="GO:0061630">
    <property type="term" value="F:ubiquitin protein ligase activity"/>
    <property type="evidence" value="ECO:0007669"/>
    <property type="project" value="UniProtKB-EC"/>
</dbReference>
<dbReference type="PANTHER" id="PTHR31531">
    <property type="entry name" value="E3 UBIQUITIN-PROTEIN LIGASE E3D FAMILY MEMBER"/>
    <property type="match status" value="1"/>
</dbReference>
<dbReference type="Proteomes" id="UP001378592">
    <property type="component" value="Unassembled WGS sequence"/>
</dbReference>
<dbReference type="GO" id="GO:0030332">
    <property type="term" value="F:cyclin binding"/>
    <property type="evidence" value="ECO:0007669"/>
    <property type="project" value="TreeGrafter"/>
</dbReference>
<name>A0AAN9YZI2_9ORTH</name>
<evidence type="ECO:0000256" key="4">
    <source>
        <dbReference type="ARBA" id="ARBA00029737"/>
    </source>
</evidence>
<comment type="subunit">
    <text evidence="8">Interacts with UBE2C/UbcH10 (E2 ubiquitin-conjugating enzyme). In vitro, interacts with cyclin-B.</text>
</comment>
<organism evidence="9 10">
    <name type="scientific">Gryllus longicercus</name>
    <dbReference type="NCBI Taxonomy" id="2509291"/>
    <lineage>
        <taxon>Eukaryota</taxon>
        <taxon>Metazoa</taxon>
        <taxon>Ecdysozoa</taxon>
        <taxon>Arthropoda</taxon>
        <taxon>Hexapoda</taxon>
        <taxon>Insecta</taxon>
        <taxon>Pterygota</taxon>
        <taxon>Neoptera</taxon>
        <taxon>Polyneoptera</taxon>
        <taxon>Orthoptera</taxon>
        <taxon>Ensifera</taxon>
        <taxon>Gryllidea</taxon>
        <taxon>Grylloidea</taxon>
        <taxon>Gryllidae</taxon>
        <taxon>Gryllinae</taxon>
        <taxon>Gryllus</taxon>
    </lineage>
</organism>
<dbReference type="AlphaFoldDB" id="A0AAN9YZI2"/>
<dbReference type="Pfam" id="PF09814">
    <property type="entry name" value="HECT_2"/>
    <property type="match status" value="1"/>
</dbReference>
<dbReference type="GO" id="GO:0000151">
    <property type="term" value="C:ubiquitin ligase complex"/>
    <property type="evidence" value="ECO:0007669"/>
    <property type="project" value="TreeGrafter"/>
</dbReference>
<evidence type="ECO:0000313" key="9">
    <source>
        <dbReference type="EMBL" id="KAK7792580.1"/>
    </source>
</evidence>
<dbReference type="EC" id="2.3.2.26" evidence="2"/>
<comment type="catalytic activity">
    <reaction evidence="1">
        <text>S-ubiquitinyl-[E2 ubiquitin-conjugating enzyme]-L-cysteine + [acceptor protein]-L-lysine = [E2 ubiquitin-conjugating enzyme]-L-cysteine + N(6)-ubiquitinyl-[acceptor protein]-L-lysine.</text>
        <dbReference type="EC" id="2.3.2.26"/>
    </reaction>
</comment>
<dbReference type="GO" id="GO:0000209">
    <property type="term" value="P:protein polyubiquitination"/>
    <property type="evidence" value="ECO:0007669"/>
    <property type="project" value="TreeGrafter"/>
</dbReference>
<sequence length="379" mass="42601">MAQVIVAELRPRLQACSIFITSEDGLLTNKMVKMSIKPSDIDIEWSSYARTIVQKITLPGCRLVPNTLSCLRAEDEFVSFRVQTEPLTGLHGSFSREIIPMTFNENGEQRTINESTAPNIIASNTCQISCHCCGNELARYHVQRVLPLPSGNLDSSEWFCHGGHGHGTKFSLAPHSGDLLYGPCYFLMSKEWLQPSALNSNDTRVARCKRCLAWLGTSVTSHITLWNCTVSIDDSSCSSPLQDFIKCVAHAITSCVGLMCRVIVETQVMEEETQYILLWIIDKNLQILTNSEAREIHCADNNSFIETVLKPQNTVKLLYLHQSCFTSVVKAWQDDVSVQCINVAKSMFTDGLEHMRKMTKCIPQPYRVTNNFFTAYLQV</sequence>
<dbReference type="GO" id="GO:0043161">
    <property type="term" value="P:proteasome-mediated ubiquitin-dependent protein catabolic process"/>
    <property type="evidence" value="ECO:0007669"/>
    <property type="project" value="TreeGrafter"/>
</dbReference>
<gene>
    <name evidence="9" type="ORF">R5R35_008673</name>
</gene>
<dbReference type="InterPro" id="IPR019193">
    <property type="entry name" value="UBQ-conj_enz_E2-bd_prot"/>
</dbReference>
<accession>A0AAN9YZI2</accession>
<protein>
    <recommendedName>
        <fullName evidence="3">E3 ubiquitin-protein ligase E3D</fullName>
        <ecNumber evidence="2">2.3.2.26</ecNumber>
    </recommendedName>
    <alternativeName>
        <fullName evidence="6">HECT-type E3 ubiquitin transferase E3D</fullName>
    </alternativeName>
    <alternativeName>
        <fullName evidence="5">UbcH10-binding protein with a HECT-like domain</fullName>
    </alternativeName>
    <alternativeName>
        <fullName evidence="4">Ubiquitin-conjugating enzyme E2C-binding protein</fullName>
    </alternativeName>
</protein>
<dbReference type="GO" id="GO:0051865">
    <property type="term" value="P:protein autoubiquitination"/>
    <property type="evidence" value="ECO:0007669"/>
    <property type="project" value="TreeGrafter"/>
</dbReference>
<dbReference type="GO" id="GO:0005634">
    <property type="term" value="C:nucleus"/>
    <property type="evidence" value="ECO:0007669"/>
    <property type="project" value="TreeGrafter"/>
</dbReference>
<dbReference type="EMBL" id="JAZDUA010000442">
    <property type="protein sequence ID" value="KAK7792580.1"/>
    <property type="molecule type" value="Genomic_DNA"/>
</dbReference>